<sequence length="137" mass="16273">MLDNKPYQQDLYKTLLKANEECGQQYQQTNIPIAFCLLYSLSARRICIDYKRCTETEELRLGIKVREDIGYAGESGVASTFRINTQTLKNIQEYLYVKLKWQWAGHKARRTDRRWGLKVLDWRSRIGEHQASRWEPL</sequence>
<protein>
    <submittedName>
        <fullName evidence="1">Jg14110 protein</fullName>
    </submittedName>
</protein>
<dbReference type="EMBL" id="CAKXAJ010025715">
    <property type="protein sequence ID" value="CAH2243088.1"/>
    <property type="molecule type" value="Genomic_DNA"/>
</dbReference>
<dbReference type="Proteomes" id="UP000838756">
    <property type="component" value="Unassembled WGS sequence"/>
</dbReference>
<evidence type="ECO:0000313" key="1">
    <source>
        <dbReference type="EMBL" id="CAH2243088.1"/>
    </source>
</evidence>
<evidence type="ECO:0000313" key="2">
    <source>
        <dbReference type="Proteomes" id="UP000838756"/>
    </source>
</evidence>
<dbReference type="AlphaFoldDB" id="A0A8S4S0G9"/>
<comment type="caution">
    <text evidence="1">The sequence shown here is derived from an EMBL/GenBank/DDBJ whole genome shotgun (WGS) entry which is preliminary data.</text>
</comment>
<gene>
    <name evidence="1" type="primary">jg14110</name>
    <name evidence="1" type="ORF">PAEG_LOCUS19293</name>
</gene>
<organism evidence="1 2">
    <name type="scientific">Pararge aegeria aegeria</name>
    <dbReference type="NCBI Taxonomy" id="348720"/>
    <lineage>
        <taxon>Eukaryota</taxon>
        <taxon>Metazoa</taxon>
        <taxon>Ecdysozoa</taxon>
        <taxon>Arthropoda</taxon>
        <taxon>Hexapoda</taxon>
        <taxon>Insecta</taxon>
        <taxon>Pterygota</taxon>
        <taxon>Neoptera</taxon>
        <taxon>Endopterygota</taxon>
        <taxon>Lepidoptera</taxon>
        <taxon>Glossata</taxon>
        <taxon>Ditrysia</taxon>
        <taxon>Papilionoidea</taxon>
        <taxon>Nymphalidae</taxon>
        <taxon>Satyrinae</taxon>
        <taxon>Satyrini</taxon>
        <taxon>Parargina</taxon>
        <taxon>Pararge</taxon>
    </lineage>
</organism>
<accession>A0A8S4S0G9</accession>
<keyword evidence="2" id="KW-1185">Reference proteome</keyword>
<reference evidence="1" key="1">
    <citation type="submission" date="2022-03" db="EMBL/GenBank/DDBJ databases">
        <authorList>
            <person name="Lindestad O."/>
        </authorList>
    </citation>
    <scope>NUCLEOTIDE SEQUENCE</scope>
</reference>
<dbReference type="OrthoDB" id="7554647at2759"/>
<proteinExistence type="predicted"/>
<name>A0A8S4S0G9_9NEOP</name>